<dbReference type="SUPFAM" id="SSF48498">
    <property type="entry name" value="Tetracyclin repressor-like, C-terminal domain"/>
    <property type="match status" value="1"/>
</dbReference>
<evidence type="ECO:0000313" key="4">
    <source>
        <dbReference type="EMBL" id="UYV96619.1"/>
    </source>
</evidence>
<evidence type="ECO:0000313" key="5">
    <source>
        <dbReference type="Proteomes" id="UP001163293"/>
    </source>
</evidence>
<dbReference type="PANTHER" id="PTHR30055:SF226">
    <property type="entry name" value="HTH-TYPE TRANSCRIPTIONAL REGULATOR PKSA"/>
    <property type="match status" value="1"/>
</dbReference>
<feature type="DNA-binding region" description="H-T-H motif" evidence="2">
    <location>
        <begin position="31"/>
        <end position="50"/>
    </location>
</feature>
<dbReference type="GO" id="GO:0000976">
    <property type="term" value="F:transcription cis-regulatory region binding"/>
    <property type="evidence" value="ECO:0007669"/>
    <property type="project" value="TreeGrafter"/>
</dbReference>
<dbReference type="Pfam" id="PF17933">
    <property type="entry name" value="TetR_C_25"/>
    <property type="match status" value="1"/>
</dbReference>
<dbReference type="InterPro" id="IPR041484">
    <property type="entry name" value="TetR_C_25"/>
</dbReference>
<gene>
    <name evidence="4" type="ORF">NL394_16415</name>
</gene>
<dbReference type="Gene3D" id="1.10.357.10">
    <property type="entry name" value="Tetracycline Repressor, domain 2"/>
    <property type="match status" value="1"/>
</dbReference>
<keyword evidence="5" id="KW-1185">Reference proteome</keyword>
<dbReference type="EMBL" id="CP101185">
    <property type="protein sequence ID" value="UYV96619.1"/>
    <property type="molecule type" value="Genomic_DNA"/>
</dbReference>
<dbReference type="InterPro" id="IPR009057">
    <property type="entry name" value="Homeodomain-like_sf"/>
</dbReference>
<dbReference type="RefSeq" id="WP_083261949.1">
    <property type="nucleotide sequence ID" value="NZ_CP043010.1"/>
</dbReference>
<dbReference type="Pfam" id="PF00440">
    <property type="entry name" value="TetR_N"/>
    <property type="match status" value="1"/>
</dbReference>
<accession>A0AAX3EF69</accession>
<sequence>MRSVADDLTTRARIRDAAIVLFGRDGFSRATIRSVAAQAGVSPGLVIHHFGSKAALREACDQHVLRQTAGQGKEKTDPDATRLLIQDYLDHPDHYASEITYIRRTLSDESEAGDAFFDAVVSQTEDILRSGIQAGTIREVDDLRAVAVVIASNSLSLLMLGRHASRALGAPVTGPHGIGPEMLRKLTLAALDIYTHGLYADTRFLDAAREVLQTRKPEGSMPREPRDSRPGVA</sequence>
<dbReference type="InterPro" id="IPR001647">
    <property type="entry name" value="HTH_TetR"/>
</dbReference>
<reference evidence="4" key="1">
    <citation type="submission" date="2022-07" db="EMBL/GenBank/DDBJ databases">
        <authorList>
            <person name="Wu T."/>
        </authorList>
    </citation>
    <scope>NUCLEOTIDE SEQUENCE</scope>
    <source>
        <strain evidence="4">SD-1</strain>
    </source>
</reference>
<proteinExistence type="predicted"/>
<dbReference type="SUPFAM" id="SSF46689">
    <property type="entry name" value="Homeodomain-like"/>
    <property type="match status" value="1"/>
</dbReference>
<organism evidence="4 5">
    <name type="scientific">Paenarthrobacter ureafaciens</name>
    <dbReference type="NCBI Taxonomy" id="37931"/>
    <lineage>
        <taxon>Bacteria</taxon>
        <taxon>Bacillati</taxon>
        <taxon>Actinomycetota</taxon>
        <taxon>Actinomycetes</taxon>
        <taxon>Micrococcales</taxon>
        <taxon>Micrococcaceae</taxon>
        <taxon>Paenarthrobacter</taxon>
    </lineage>
</organism>
<dbReference type="AlphaFoldDB" id="A0AAX3EF69"/>
<evidence type="ECO:0000256" key="2">
    <source>
        <dbReference type="PROSITE-ProRule" id="PRU00335"/>
    </source>
</evidence>
<dbReference type="InterPro" id="IPR050109">
    <property type="entry name" value="HTH-type_TetR-like_transc_reg"/>
</dbReference>
<dbReference type="Proteomes" id="UP001163293">
    <property type="component" value="Chromosome"/>
</dbReference>
<protein>
    <submittedName>
        <fullName evidence="4">TetR family transcriptional regulator</fullName>
    </submittedName>
</protein>
<dbReference type="PANTHER" id="PTHR30055">
    <property type="entry name" value="HTH-TYPE TRANSCRIPTIONAL REGULATOR RUTR"/>
    <property type="match status" value="1"/>
</dbReference>
<name>A0AAX3EF69_PAEUR</name>
<evidence type="ECO:0000259" key="3">
    <source>
        <dbReference type="PROSITE" id="PS50977"/>
    </source>
</evidence>
<dbReference type="PRINTS" id="PR00455">
    <property type="entry name" value="HTHTETR"/>
</dbReference>
<dbReference type="GO" id="GO:0003700">
    <property type="term" value="F:DNA-binding transcription factor activity"/>
    <property type="evidence" value="ECO:0007669"/>
    <property type="project" value="TreeGrafter"/>
</dbReference>
<evidence type="ECO:0000256" key="1">
    <source>
        <dbReference type="ARBA" id="ARBA00023125"/>
    </source>
</evidence>
<dbReference type="InterPro" id="IPR036271">
    <property type="entry name" value="Tet_transcr_reg_TetR-rel_C_sf"/>
</dbReference>
<dbReference type="PROSITE" id="PS50977">
    <property type="entry name" value="HTH_TETR_2"/>
    <property type="match status" value="1"/>
</dbReference>
<feature type="domain" description="HTH tetR-type" evidence="3">
    <location>
        <begin position="8"/>
        <end position="68"/>
    </location>
</feature>
<keyword evidence="1 2" id="KW-0238">DNA-binding</keyword>